<dbReference type="Proteomes" id="UP000248314">
    <property type="component" value="Unassembled WGS sequence"/>
</dbReference>
<dbReference type="EMBL" id="QJJX01000021">
    <property type="protein sequence ID" value="PXX21294.1"/>
    <property type="molecule type" value="Genomic_DNA"/>
</dbReference>
<dbReference type="OrthoDB" id="1079131at2"/>
<accession>A0A318HRY8</accession>
<comment type="caution">
    <text evidence="2">The sequence shown here is derived from an EMBL/GenBank/DDBJ whole genome shotgun (WGS) entry which is preliminary data.</text>
</comment>
<gene>
    <name evidence="2" type="ORF">EJ73_01818</name>
</gene>
<organism evidence="2 3">
    <name type="scientific">Hoylesella shahii DSM 15611 = JCM 12083</name>
    <dbReference type="NCBI Taxonomy" id="1122991"/>
    <lineage>
        <taxon>Bacteria</taxon>
        <taxon>Pseudomonadati</taxon>
        <taxon>Bacteroidota</taxon>
        <taxon>Bacteroidia</taxon>
        <taxon>Bacteroidales</taxon>
        <taxon>Prevotellaceae</taxon>
        <taxon>Hoylesella</taxon>
    </lineage>
</organism>
<keyword evidence="1" id="KW-0732">Signal</keyword>
<dbReference type="STRING" id="1122991.GCA_000613445_01573"/>
<evidence type="ECO:0000256" key="1">
    <source>
        <dbReference type="SAM" id="SignalP"/>
    </source>
</evidence>
<evidence type="ECO:0000313" key="2">
    <source>
        <dbReference type="EMBL" id="PXX21294.1"/>
    </source>
</evidence>
<feature type="signal peptide" evidence="1">
    <location>
        <begin position="1"/>
        <end position="22"/>
    </location>
</feature>
<sequence length="139" mass="16122">MRNAMHFTVWLFMAMQASVAFSQTEKTDSITPKDSTQTVKIERKDSIPLKTTDRMLKEVVIFGRRPSIKFNLKDNSINAQLQNIRPGNLSFNVLGFLGYLFKLIKVNGHTETKAERTQRILREYDFVAPQLPMKKEEKK</sequence>
<dbReference type="RefSeq" id="WP_025816220.1">
    <property type="nucleotide sequence ID" value="NZ_BAIZ01000021.1"/>
</dbReference>
<keyword evidence="3" id="KW-1185">Reference proteome</keyword>
<name>A0A318HRY8_9BACT</name>
<reference evidence="2 3" key="1">
    <citation type="submission" date="2018-05" db="EMBL/GenBank/DDBJ databases">
        <title>Genomic Encyclopedia of Type Strains, Phase I: the one thousand microbial genomes (KMG-I) project.</title>
        <authorList>
            <person name="Kyrpides N."/>
        </authorList>
    </citation>
    <scope>NUCLEOTIDE SEQUENCE [LARGE SCALE GENOMIC DNA]</scope>
    <source>
        <strain evidence="2 3">DSM 15611</strain>
    </source>
</reference>
<proteinExistence type="predicted"/>
<evidence type="ECO:0000313" key="3">
    <source>
        <dbReference type="Proteomes" id="UP000248314"/>
    </source>
</evidence>
<feature type="chain" id="PRO_5016270246" evidence="1">
    <location>
        <begin position="23"/>
        <end position="139"/>
    </location>
</feature>
<protein>
    <submittedName>
        <fullName evidence="2">Uncharacterized protein</fullName>
    </submittedName>
</protein>
<dbReference type="AlphaFoldDB" id="A0A318HRY8"/>